<proteinExistence type="predicted"/>
<sequence length="104" mass="12234">MLFINGHDSLHVNSQGTDLIVHSFGASFSHCANVLNTKPFHYIYFNSIFRILHNCPVKQIQHHPVKKRLQKLQGRQPCCQYFYSKFYRVFLTVFIKSFTLQRGT</sequence>
<name>A0A3B4ES87_9CICH</name>
<protein>
    <submittedName>
        <fullName evidence="1">Uncharacterized protein</fullName>
    </submittedName>
</protein>
<organism evidence="1">
    <name type="scientific">Pundamilia nyererei</name>
    <dbReference type="NCBI Taxonomy" id="303518"/>
    <lineage>
        <taxon>Eukaryota</taxon>
        <taxon>Metazoa</taxon>
        <taxon>Chordata</taxon>
        <taxon>Craniata</taxon>
        <taxon>Vertebrata</taxon>
        <taxon>Euteleostomi</taxon>
        <taxon>Actinopterygii</taxon>
        <taxon>Neopterygii</taxon>
        <taxon>Teleostei</taxon>
        <taxon>Neoteleostei</taxon>
        <taxon>Acanthomorphata</taxon>
        <taxon>Ovalentaria</taxon>
        <taxon>Cichlomorphae</taxon>
        <taxon>Cichliformes</taxon>
        <taxon>Cichlidae</taxon>
        <taxon>African cichlids</taxon>
        <taxon>Pseudocrenilabrinae</taxon>
        <taxon>Haplochromini</taxon>
        <taxon>Pundamilia</taxon>
    </lineage>
</organism>
<reference evidence="1" key="1">
    <citation type="submission" date="2023-09" db="UniProtKB">
        <authorList>
            <consortium name="Ensembl"/>
        </authorList>
    </citation>
    <scope>IDENTIFICATION</scope>
</reference>
<dbReference type="Ensembl" id="ENSPNYT00000000171.1">
    <property type="protein sequence ID" value="ENSPNYP00000000164.1"/>
    <property type="gene ID" value="ENSPNYG00000000133.1"/>
</dbReference>
<dbReference type="AlphaFoldDB" id="A0A3B4ES87"/>
<accession>A0A3B4ES87</accession>
<evidence type="ECO:0000313" key="1">
    <source>
        <dbReference type="Ensembl" id="ENSPNYP00000000164.1"/>
    </source>
</evidence>